<keyword evidence="6" id="KW-1185">Reference proteome</keyword>
<feature type="domain" description="Leucine-binding protein" evidence="4">
    <location>
        <begin position="33"/>
        <end position="370"/>
    </location>
</feature>
<dbReference type="PANTHER" id="PTHR30483:SF6">
    <property type="entry name" value="PERIPLASMIC BINDING PROTEIN OF ABC TRANSPORTER FOR NATURAL AMINO ACIDS"/>
    <property type="match status" value="1"/>
</dbReference>
<dbReference type="OrthoDB" id="5794591at2"/>
<dbReference type="PANTHER" id="PTHR30483">
    <property type="entry name" value="LEUCINE-SPECIFIC-BINDING PROTEIN"/>
    <property type="match status" value="1"/>
</dbReference>
<organism evidence="5 6">
    <name type="scientific">Billgrantia montanilacus</name>
    <dbReference type="NCBI Taxonomy" id="2282305"/>
    <lineage>
        <taxon>Bacteria</taxon>
        <taxon>Pseudomonadati</taxon>
        <taxon>Pseudomonadota</taxon>
        <taxon>Gammaproteobacteria</taxon>
        <taxon>Oceanospirillales</taxon>
        <taxon>Halomonadaceae</taxon>
        <taxon>Billgrantia</taxon>
    </lineage>
</organism>
<dbReference type="RefSeq" id="WP_114480115.1">
    <property type="nucleotide sequence ID" value="NZ_QPII01000014.1"/>
</dbReference>
<evidence type="ECO:0000256" key="3">
    <source>
        <dbReference type="SAM" id="SignalP"/>
    </source>
</evidence>
<reference evidence="5 6" key="1">
    <citation type="submission" date="2018-07" db="EMBL/GenBank/DDBJ databases">
        <title>Halomonas montanilacus sp. nov., isolated from Lake Pengyan on Tibetan Plateau.</title>
        <authorList>
            <person name="Lu H."/>
            <person name="Xing P."/>
            <person name="Wu Q."/>
        </authorList>
    </citation>
    <scope>NUCLEOTIDE SEQUENCE [LARGE SCALE GENOMIC DNA]</scope>
    <source>
        <strain evidence="5 6">PYC7W</strain>
    </source>
</reference>
<evidence type="ECO:0000259" key="4">
    <source>
        <dbReference type="Pfam" id="PF13458"/>
    </source>
</evidence>
<evidence type="ECO:0000256" key="2">
    <source>
        <dbReference type="ARBA" id="ARBA00022729"/>
    </source>
</evidence>
<protein>
    <submittedName>
        <fullName evidence="5">ABC transporter permease</fullName>
    </submittedName>
</protein>
<dbReference type="EMBL" id="QPII01000014">
    <property type="protein sequence ID" value="RCV87695.1"/>
    <property type="molecule type" value="Genomic_DNA"/>
</dbReference>
<proteinExistence type="inferred from homology"/>
<sequence length="407" mass="43875">MTFIKKTLASSIAIAAATALAATTAQAEISDGEVRIGYLADMSGTYRDLAGPGGLEALRMAVEDFGGSVNGAPIEIFSADDRNSADVGANTVREWVDTRNVDMVAGMVASSVTIAVTNVLKENDKLGIVSGSAASSITNEHCSPNHIHWVYDTYPLANGTAWAVVQQGGDTWFMLTADYAFGHALEGDVTRVVEESGGEVVGGVRHPFPTDDFSSYILQAQGSGAKVIGLANAGADTVNAINTASQFGVVEAGQQLAGLLVFLNDVHAMGLETTQGLLLTTGWYWDMDEEARAWAERYYERMERMPTMVQAGVYSSTMHYLQAVEATGSDDTATVRKYMMEQPINDFFARNGRLREDGRMVHDMYLAQVKSPADSTGEWDLYEILATIPAEEAYRPLSESQCNLVQN</sequence>
<name>A0A368TSJ0_9GAMM</name>
<dbReference type="InterPro" id="IPR028082">
    <property type="entry name" value="Peripla_BP_I"/>
</dbReference>
<dbReference type="InterPro" id="IPR051010">
    <property type="entry name" value="BCAA_transport"/>
</dbReference>
<gene>
    <name evidence="5" type="ORF">DU505_16705</name>
</gene>
<dbReference type="Proteomes" id="UP000252405">
    <property type="component" value="Unassembled WGS sequence"/>
</dbReference>
<comment type="caution">
    <text evidence="5">The sequence shown here is derived from an EMBL/GenBank/DDBJ whole genome shotgun (WGS) entry which is preliminary data.</text>
</comment>
<dbReference type="Pfam" id="PF13458">
    <property type="entry name" value="Peripla_BP_6"/>
    <property type="match status" value="1"/>
</dbReference>
<evidence type="ECO:0000256" key="1">
    <source>
        <dbReference type="ARBA" id="ARBA00010062"/>
    </source>
</evidence>
<comment type="similarity">
    <text evidence="1">Belongs to the leucine-binding protein family.</text>
</comment>
<dbReference type="SUPFAM" id="SSF53822">
    <property type="entry name" value="Periplasmic binding protein-like I"/>
    <property type="match status" value="1"/>
</dbReference>
<feature type="chain" id="PRO_5016743818" evidence="3">
    <location>
        <begin position="22"/>
        <end position="407"/>
    </location>
</feature>
<dbReference type="Gene3D" id="3.40.50.2300">
    <property type="match status" value="2"/>
</dbReference>
<dbReference type="AlphaFoldDB" id="A0A368TSJ0"/>
<feature type="signal peptide" evidence="3">
    <location>
        <begin position="1"/>
        <end position="21"/>
    </location>
</feature>
<evidence type="ECO:0000313" key="6">
    <source>
        <dbReference type="Proteomes" id="UP000252405"/>
    </source>
</evidence>
<accession>A0A368TSJ0</accession>
<dbReference type="CDD" id="cd06327">
    <property type="entry name" value="PBP1_SBP-like"/>
    <property type="match status" value="1"/>
</dbReference>
<dbReference type="InterPro" id="IPR028081">
    <property type="entry name" value="Leu-bd"/>
</dbReference>
<evidence type="ECO:0000313" key="5">
    <source>
        <dbReference type="EMBL" id="RCV87695.1"/>
    </source>
</evidence>
<keyword evidence="2 3" id="KW-0732">Signal</keyword>